<dbReference type="PANTHER" id="PTHR43727">
    <property type="entry name" value="DIAMINOPIMELATE DECARBOXYLASE"/>
    <property type="match status" value="1"/>
</dbReference>
<evidence type="ECO:0000256" key="6">
    <source>
        <dbReference type="NCBIfam" id="TIGR01048"/>
    </source>
</evidence>
<keyword evidence="2 5" id="KW-0210">Decarboxylase</keyword>
<dbReference type="Proteomes" id="UP001241747">
    <property type="component" value="Unassembled WGS sequence"/>
</dbReference>
<dbReference type="HAMAP" id="MF_02120">
    <property type="entry name" value="LysA"/>
    <property type="match status" value="1"/>
</dbReference>
<comment type="function">
    <text evidence="5">Specifically catalyzes the decarboxylation of meso-diaminopimelate (meso-DAP) to L-lysine.</text>
</comment>
<feature type="binding site" evidence="5">
    <location>
        <position position="289"/>
    </location>
    <ligand>
        <name>substrate</name>
    </ligand>
</feature>
<feature type="binding site" evidence="5">
    <location>
        <position position="386"/>
    </location>
    <ligand>
        <name>pyridoxal 5'-phosphate</name>
        <dbReference type="ChEBI" id="CHEBI:597326"/>
    </ligand>
</feature>
<keyword evidence="5 7" id="KW-0457">Lysine biosynthesis</keyword>
<comment type="caution">
    <text evidence="10">The sequence shown here is derived from an EMBL/GenBank/DDBJ whole genome shotgun (WGS) entry which is preliminary data.</text>
</comment>
<dbReference type="Pfam" id="PF00278">
    <property type="entry name" value="Orn_DAP_Arg_deC"/>
    <property type="match status" value="1"/>
</dbReference>
<comment type="pathway">
    <text evidence="5 7">Amino-acid biosynthesis; L-lysine biosynthesis via DAP pathway; L-lysine from DL-2,6-diaminopimelate: step 1/1.</text>
</comment>
<dbReference type="NCBIfam" id="TIGR01048">
    <property type="entry name" value="lysA"/>
    <property type="match status" value="1"/>
</dbReference>
<dbReference type="InterPro" id="IPR022643">
    <property type="entry name" value="De-COase2_C"/>
</dbReference>
<gene>
    <name evidence="5" type="primary">lysA</name>
    <name evidence="10" type="ORF">QOZ94_002530</name>
</gene>
<dbReference type="CDD" id="cd06828">
    <property type="entry name" value="PLPDE_III_DapDC"/>
    <property type="match status" value="1"/>
</dbReference>
<dbReference type="GO" id="GO:0008836">
    <property type="term" value="F:diaminopimelate decarboxylase activity"/>
    <property type="evidence" value="ECO:0007669"/>
    <property type="project" value="UniProtKB-EC"/>
</dbReference>
<dbReference type="InterPro" id="IPR000183">
    <property type="entry name" value="Orn/DAP/Arg_de-COase"/>
</dbReference>
<dbReference type="InterPro" id="IPR002986">
    <property type="entry name" value="DAP_deCOOHase_LysA"/>
</dbReference>
<dbReference type="PROSITE" id="PS00878">
    <property type="entry name" value="ODR_DC_2_1"/>
    <property type="match status" value="1"/>
</dbReference>
<dbReference type="PANTHER" id="PTHR43727:SF2">
    <property type="entry name" value="GROUP IV DECARBOXYLASE"/>
    <property type="match status" value="1"/>
</dbReference>
<feature type="binding site" evidence="5">
    <location>
        <position position="386"/>
    </location>
    <ligand>
        <name>substrate</name>
    </ligand>
</feature>
<dbReference type="EMBL" id="JAUSVY010000005">
    <property type="protein sequence ID" value="MDQ0505730.1"/>
    <property type="molecule type" value="Genomic_DNA"/>
</dbReference>
<dbReference type="InterPro" id="IPR022644">
    <property type="entry name" value="De-COase2_N"/>
</dbReference>
<keyword evidence="4 5" id="KW-0456">Lyase</keyword>
<evidence type="ECO:0000256" key="3">
    <source>
        <dbReference type="ARBA" id="ARBA00022898"/>
    </source>
</evidence>
<feature type="binding site" evidence="5">
    <location>
        <position position="329"/>
    </location>
    <ligand>
        <name>substrate</name>
    </ligand>
</feature>
<dbReference type="SUPFAM" id="SSF50621">
    <property type="entry name" value="Alanine racemase C-terminal domain-like"/>
    <property type="match status" value="1"/>
</dbReference>
<feature type="domain" description="Orn/DAP/Arg decarboxylase 2 N-terminal" evidence="9">
    <location>
        <begin position="46"/>
        <end position="293"/>
    </location>
</feature>
<evidence type="ECO:0000259" key="9">
    <source>
        <dbReference type="Pfam" id="PF02784"/>
    </source>
</evidence>
<name>A0ABU0LF14_XANAG</name>
<keyword evidence="3 5" id="KW-0663">Pyridoxal phosphate</keyword>
<feature type="binding site" evidence="5">
    <location>
        <position position="325"/>
    </location>
    <ligand>
        <name>substrate</name>
    </ligand>
</feature>
<evidence type="ECO:0000256" key="7">
    <source>
        <dbReference type="RuleBase" id="RU003738"/>
    </source>
</evidence>
<comment type="subunit">
    <text evidence="5">Homodimer.</text>
</comment>
<comment type="catalytic activity">
    <reaction evidence="5 7">
        <text>meso-2,6-diaminopimelate + H(+) = L-lysine + CO2</text>
        <dbReference type="Rhea" id="RHEA:15101"/>
        <dbReference type="ChEBI" id="CHEBI:15378"/>
        <dbReference type="ChEBI" id="CHEBI:16526"/>
        <dbReference type="ChEBI" id="CHEBI:32551"/>
        <dbReference type="ChEBI" id="CHEBI:57791"/>
        <dbReference type="EC" id="4.1.1.20"/>
    </reaction>
</comment>
<dbReference type="PROSITE" id="PS00879">
    <property type="entry name" value="ODR_DC_2_2"/>
    <property type="match status" value="1"/>
</dbReference>
<keyword evidence="11" id="KW-1185">Reference proteome</keyword>
<evidence type="ECO:0000256" key="1">
    <source>
        <dbReference type="ARBA" id="ARBA00001933"/>
    </source>
</evidence>
<dbReference type="InterPro" id="IPR029066">
    <property type="entry name" value="PLP-binding_barrel"/>
</dbReference>
<feature type="binding site" evidence="5">
    <location>
        <position position="250"/>
    </location>
    <ligand>
        <name>pyridoxal 5'-phosphate</name>
        <dbReference type="ChEBI" id="CHEBI:597326"/>
    </ligand>
</feature>
<organism evidence="10 11">
    <name type="scientific">Xanthobacter agilis</name>
    <dbReference type="NCBI Taxonomy" id="47492"/>
    <lineage>
        <taxon>Bacteria</taxon>
        <taxon>Pseudomonadati</taxon>
        <taxon>Pseudomonadota</taxon>
        <taxon>Alphaproteobacteria</taxon>
        <taxon>Hyphomicrobiales</taxon>
        <taxon>Xanthobacteraceae</taxon>
        <taxon>Xanthobacter</taxon>
    </lineage>
</organism>
<dbReference type="InterPro" id="IPR022653">
    <property type="entry name" value="De-COase2_pyr-phos_BS"/>
</dbReference>
<evidence type="ECO:0000313" key="10">
    <source>
        <dbReference type="EMBL" id="MDQ0505730.1"/>
    </source>
</evidence>
<feature type="binding site" evidence="5">
    <location>
        <position position="358"/>
    </location>
    <ligand>
        <name>substrate</name>
    </ligand>
</feature>
<accession>A0ABU0LF14</accession>
<feature type="binding site" evidence="5">
    <location>
        <begin position="286"/>
        <end position="289"/>
    </location>
    <ligand>
        <name>pyridoxal 5'-phosphate</name>
        <dbReference type="ChEBI" id="CHEBI:597326"/>
    </ligand>
</feature>
<dbReference type="SUPFAM" id="SSF51419">
    <property type="entry name" value="PLP-binding barrel"/>
    <property type="match status" value="1"/>
</dbReference>
<dbReference type="EC" id="4.1.1.20" evidence="5 6"/>
<dbReference type="PRINTS" id="PR01179">
    <property type="entry name" value="ODADCRBXLASE"/>
</dbReference>
<keyword evidence="5" id="KW-0028">Amino-acid biosynthesis</keyword>
<evidence type="ECO:0000259" key="8">
    <source>
        <dbReference type="Pfam" id="PF00278"/>
    </source>
</evidence>
<comment type="similarity">
    <text evidence="5">Belongs to the Orn/Lys/Arg decarboxylase class-II family. LysA subfamily.</text>
</comment>
<feature type="modified residue" description="N6-(pyridoxal phosphate)lysine" evidence="5">
    <location>
        <position position="71"/>
    </location>
</feature>
<dbReference type="Pfam" id="PF02784">
    <property type="entry name" value="Orn_Arg_deC_N"/>
    <property type="match status" value="1"/>
</dbReference>
<dbReference type="InterPro" id="IPR022657">
    <property type="entry name" value="De-COase2_CS"/>
</dbReference>
<protein>
    <recommendedName>
        <fullName evidence="5 6">Diaminopimelate decarboxylase</fullName>
        <shortName evidence="5">DAP decarboxylase</shortName>
        <shortName evidence="5">DAPDC</shortName>
        <ecNumber evidence="5 6">4.1.1.20</ecNumber>
    </recommendedName>
</protein>
<dbReference type="Gene3D" id="2.40.37.10">
    <property type="entry name" value="Lyase, Ornithine Decarboxylase, Chain A, domain 1"/>
    <property type="match status" value="1"/>
</dbReference>
<evidence type="ECO:0000256" key="2">
    <source>
        <dbReference type="ARBA" id="ARBA00022793"/>
    </source>
</evidence>
<dbReference type="PRINTS" id="PR01181">
    <property type="entry name" value="DAPDCRBXLASE"/>
</dbReference>
<evidence type="ECO:0000256" key="5">
    <source>
        <dbReference type="HAMAP-Rule" id="MF_02120"/>
    </source>
</evidence>
<feature type="domain" description="Orn/DAP/Arg decarboxylase 2 C-terminal" evidence="8">
    <location>
        <begin position="41"/>
        <end position="384"/>
    </location>
</feature>
<reference evidence="10 11" key="1">
    <citation type="submission" date="2023-07" db="EMBL/GenBank/DDBJ databases">
        <title>Genomic Encyclopedia of Type Strains, Phase IV (KMG-IV): sequencing the most valuable type-strain genomes for metagenomic binning, comparative biology and taxonomic classification.</title>
        <authorList>
            <person name="Goeker M."/>
        </authorList>
    </citation>
    <scope>NUCLEOTIDE SEQUENCE [LARGE SCALE GENOMIC DNA]</scope>
    <source>
        <strain evidence="10 11">DSM 3770</strain>
    </source>
</reference>
<evidence type="ECO:0000313" key="11">
    <source>
        <dbReference type="Proteomes" id="UP001241747"/>
    </source>
</evidence>
<evidence type="ECO:0000256" key="4">
    <source>
        <dbReference type="ARBA" id="ARBA00023239"/>
    </source>
</evidence>
<dbReference type="InterPro" id="IPR009006">
    <property type="entry name" value="Ala_racemase/Decarboxylase_C"/>
</dbReference>
<comment type="cofactor">
    <cofactor evidence="1 5 7">
        <name>pyridoxal 5'-phosphate</name>
        <dbReference type="ChEBI" id="CHEBI:597326"/>
    </cofactor>
</comment>
<proteinExistence type="inferred from homology"/>
<dbReference type="Gene3D" id="3.20.20.10">
    <property type="entry name" value="Alanine racemase"/>
    <property type="match status" value="1"/>
</dbReference>
<sequence>MSGAQCEDLRSMHHFDYRNGRLHAEGVDLVTLASEVRTPFYCYSSATLERHYRVFTEAFADREALLCYALKANSNQSVIATLARLGAGADIVSVGELRRALAAGVPGNRIVFSGVGKTREEMAEAIAAGILCFNVESEPELHVLSEVATALGRTAPVSIRVNPDVDAKTHKKISTGRSATKFGIPISRAREVYDLVARLPGLVVTGVDMHIGSQITDMGPVENAVALLAELARDLIGAGHRLHHLDLGGGLGVPYAASDPVPPPPSEYAAVVRRALGALNLPLVFEMGRMIVANAGILVTRVIYVKHGEGKTFVIVDAAMNDLIRPTLYEAHHDIFPVAEPAADTPVMVADVVGPVCETGDFLALDREMPEVKPGDLLAVMTAGAYGAVQASTYNTRALVPEVLVNGPVAAVVRPRVDVDALIALDAMAPWLG</sequence>